<organism evidence="1 2">
    <name type="scientific">Bacterioplanes sanyensis</name>
    <dbReference type="NCBI Taxonomy" id="1249553"/>
    <lineage>
        <taxon>Bacteria</taxon>
        <taxon>Pseudomonadati</taxon>
        <taxon>Pseudomonadota</taxon>
        <taxon>Gammaproteobacteria</taxon>
        <taxon>Oceanospirillales</taxon>
        <taxon>Oceanospirillaceae</taxon>
        <taxon>Bacterioplanes</taxon>
    </lineage>
</organism>
<dbReference type="EMBL" id="CP022530">
    <property type="protein sequence ID" value="ASP38488.1"/>
    <property type="molecule type" value="Genomic_DNA"/>
</dbReference>
<dbReference type="OrthoDB" id="7869604at2"/>
<dbReference type="Proteomes" id="UP000202440">
    <property type="component" value="Chromosome"/>
</dbReference>
<evidence type="ECO:0000313" key="2">
    <source>
        <dbReference type="Proteomes" id="UP000202440"/>
    </source>
</evidence>
<reference evidence="1 2" key="1">
    <citation type="submission" date="2017-07" db="EMBL/GenBank/DDBJ databases">
        <title>Annotated genome sequence of Bacterioplanes sanyensis isolated from Red Sea.</title>
        <authorList>
            <person name="Rehman Z.U."/>
        </authorList>
    </citation>
    <scope>NUCLEOTIDE SEQUENCE [LARGE SCALE GENOMIC DNA]</scope>
    <source>
        <strain evidence="1 2">NV9</strain>
    </source>
</reference>
<proteinExistence type="predicted"/>
<accession>A0A222FHM5</accession>
<dbReference type="AlphaFoldDB" id="A0A222FHM5"/>
<keyword evidence="2" id="KW-1185">Reference proteome</keyword>
<gene>
    <name evidence="1" type="ORF">CHH28_07290</name>
</gene>
<name>A0A222FHM5_9GAMM</name>
<dbReference type="RefSeq" id="WP_094059680.1">
    <property type="nucleotide sequence ID" value="NZ_CP022530.1"/>
</dbReference>
<sequence length="74" mass="8457">MANDLGFSFQPQGNDCLIYRNGKKVTVLRGDRAKEFLQAAEHASDHAQQQLMARVTGNYKRGNERTAKLHQRNR</sequence>
<protein>
    <submittedName>
        <fullName evidence="1">Uncharacterized protein</fullName>
    </submittedName>
</protein>
<dbReference type="KEGG" id="bsan:CHH28_07290"/>
<evidence type="ECO:0000313" key="1">
    <source>
        <dbReference type="EMBL" id="ASP38488.1"/>
    </source>
</evidence>